<evidence type="ECO:0000256" key="6">
    <source>
        <dbReference type="ARBA" id="ARBA00023237"/>
    </source>
</evidence>
<evidence type="ECO:0000256" key="7">
    <source>
        <dbReference type="HAMAP-Rule" id="MF_00415"/>
    </source>
</evidence>
<dbReference type="HAMAP" id="MF_00415">
    <property type="entry name" value="FlgH"/>
    <property type="match status" value="1"/>
</dbReference>
<comment type="function">
    <text evidence="1 7">Assembles around the rod to form the L-ring and probably protects the motor/basal body from shearing forces during rotation.</text>
</comment>
<feature type="signal peptide" evidence="8">
    <location>
        <begin position="1"/>
        <end position="27"/>
    </location>
</feature>
<keyword evidence="3 8" id="KW-0732">Signal</keyword>
<name>A0ABT7DUI4_9NEIS</name>
<dbReference type="EMBL" id="JARRAF010000006">
    <property type="protein sequence ID" value="MDK2123737.1"/>
    <property type="molecule type" value="Genomic_DNA"/>
</dbReference>
<keyword evidence="5 7" id="KW-0975">Bacterial flagellum</keyword>
<comment type="caution">
    <text evidence="9">The sequence shown here is derived from an EMBL/GenBank/DDBJ whole genome shotgun (WGS) entry which is preliminary data.</text>
</comment>
<evidence type="ECO:0000256" key="3">
    <source>
        <dbReference type="ARBA" id="ARBA00022729"/>
    </source>
</evidence>
<keyword evidence="9" id="KW-0966">Cell projection</keyword>
<dbReference type="InterPro" id="IPR000527">
    <property type="entry name" value="Flag_Lring"/>
</dbReference>
<proteinExistence type="inferred from homology"/>
<protein>
    <recommendedName>
        <fullName evidence="7">Flagellar L-ring protein</fullName>
    </recommendedName>
    <alternativeName>
        <fullName evidence="7">Basal body L-ring protein</fullName>
    </alternativeName>
</protein>
<accession>A0ABT7DUI4</accession>
<dbReference type="PRINTS" id="PR01008">
    <property type="entry name" value="FLGLRINGFLGH"/>
</dbReference>
<dbReference type="RefSeq" id="WP_284100043.1">
    <property type="nucleotide sequence ID" value="NZ_JARRAF010000006.1"/>
</dbReference>
<evidence type="ECO:0000256" key="4">
    <source>
        <dbReference type="ARBA" id="ARBA00023136"/>
    </source>
</evidence>
<keyword evidence="6 7" id="KW-0998">Cell outer membrane</keyword>
<dbReference type="PANTHER" id="PTHR34933:SF1">
    <property type="entry name" value="FLAGELLAR L-RING PROTEIN"/>
    <property type="match status" value="1"/>
</dbReference>
<feature type="chain" id="PRO_5046627005" description="Flagellar L-ring protein" evidence="8">
    <location>
        <begin position="28"/>
        <end position="231"/>
    </location>
</feature>
<comment type="similarity">
    <text evidence="2 7">Belongs to the FlgH family.</text>
</comment>
<evidence type="ECO:0000256" key="8">
    <source>
        <dbReference type="SAM" id="SignalP"/>
    </source>
</evidence>
<keyword evidence="9" id="KW-0282">Flagellum</keyword>
<organism evidence="9 10">
    <name type="scientific">Parachitinimonas caeni</name>
    <dbReference type="NCBI Taxonomy" id="3031301"/>
    <lineage>
        <taxon>Bacteria</taxon>
        <taxon>Pseudomonadati</taxon>
        <taxon>Pseudomonadota</taxon>
        <taxon>Betaproteobacteria</taxon>
        <taxon>Neisseriales</taxon>
        <taxon>Chitinibacteraceae</taxon>
        <taxon>Parachitinimonas</taxon>
    </lineage>
</organism>
<sequence length="231" mass="23809">MTIHCTLPCSLRLLLTAGASLLLVACADIPKTIINQPTSVRPAPAAQANYANGSIFQANSARLLFEDRLARAVGDSITIQIEEQISATSKSGNKGERTGSVSSALSASASSSTFTKALGGTDIGLKSSNNFDGKGETTSSNSFSGTITASVVEILANGNLVLAGEKQININGEVNHLRVSGVVNPADVKAGNVVSSTKIAEARIEQVGVGAVADASRAGWLQKFFLSLMPF</sequence>
<keyword evidence="10" id="KW-1185">Reference proteome</keyword>
<gene>
    <name evidence="7" type="primary">flgH</name>
    <name evidence="9" type="ORF">PZA18_06710</name>
</gene>
<reference evidence="9" key="1">
    <citation type="submission" date="2023-03" db="EMBL/GenBank/DDBJ databases">
        <title>Chitinimonas shenzhenensis gen. nov., sp. nov., a novel member of family Burkholderiaceae isolated from activated sludge collected in Shen Zhen, China.</title>
        <authorList>
            <person name="Wang X."/>
        </authorList>
    </citation>
    <scope>NUCLEOTIDE SEQUENCE</scope>
    <source>
        <strain evidence="9">DQS-5</strain>
    </source>
</reference>
<evidence type="ECO:0000256" key="2">
    <source>
        <dbReference type="ARBA" id="ARBA00006929"/>
    </source>
</evidence>
<keyword evidence="4 7" id="KW-0472">Membrane</keyword>
<dbReference type="Pfam" id="PF02107">
    <property type="entry name" value="FlgH"/>
    <property type="match status" value="1"/>
</dbReference>
<dbReference type="Proteomes" id="UP001172778">
    <property type="component" value="Unassembled WGS sequence"/>
</dbReference>
<evidence type="ECO:0000313" key="9">
    <source>
        <dbReference type="EMBL" id="MDK2123737.1"/>
    </source>
</evidence>
<comment type="subcellular location">
    <subcellularLocation>
        <location evidence="7">Cell outer membrane</location>
    </subcellularLocation>
    <subcellularLocation>
        <location evidence="7">Bacterial flagellum basal body</location>
    </subcellularLocation>
</comment>
<evidence type="ECO:0000256" key="1">
    <source>
        <dbReference type="ARBA" id="ARBA00002591"/>
    </source>
</evidence>
<keyword evidence="9" id="KW-0969">Cilium</keyword>
<evidence type="ECO:0000313" key="10">
    <source>
        <dbReference type="Proteomes" id="UP001172778"/>
    </source>
</evidence>
<comment type="subunit">
    <text evidence="7">The basal body constitutes a major portion of the flagellar organelle and consists of four rings (L,P,S, and M) mounted on a central rod.</text>
</comment>
<evidence type="ECO:0000256" key="5">
    <source>
        <dbReference type="ARBA" id="ARBA00023143"/>
    </source>
</evidence>
<dbReference type="PANTHER" id="PTHR34933">
    <property type="entry name" value="FLAGELLAR L-RING PROTEIN"/>
    <property type="match status" value="1"/>
</dbReference>